<proteinExistence type="predicted"/>
<dbReference type="PANTHER" id="PTHR45990:SF1">
    <property type="entry name" value="DNA REPAIR PROTEIN REV1"/>
    <property type="match status" value="1"/>
</dbReference>
<keyword evidence="2" id="KW-1185">Reference proteome</keyword>
<dbReference type="GO" id="GO:0070987">
    <property type="term" value="P:error-free translesion synthesis"/>
    <property type="evidence" value="ECO:0007669"/>
    <property type="project" value="TreeGrafter"/>
</dbReference>
<name>A0A5D2CXJ7_GOSDA</name>
<dbReference type="AlphaFoldDB" id="A0A5D2CXJ7"/>
<organism evidence="1 2">
    <name type="scientific">Gossypium darwinii</name>
    <name type="common">Darwin's cotton</name>
    <name type="synonym">Gossypium barbadense var. darwinii</name>
    <dbReference type="NCBI Taxonomy" id="34276"/>
    <lineage>
        <taxon>Eukaryota</taxon>
        <taxon>Viridiplantae</taxon>
        <taxon>Streptophyta</taxon>
        <taxon>Embryophyta</taxon>
        <taxon>Tracheophyta</taxon>
        <taxon>Spermatophyta</taxon>
        <taxon>Magnoliopsida</taxon>
        <taxon>eudicotyledons</taxon>
        <taxon>Gunneridae</taxon>
        <taxon>Pentapetalae</taxon>
        <taxon>rosids</taxon>
        <taxon>malvids</taxon>
        <taxon>Malvales</taxon>
        <taxon>Malvaceae</taxon>
        <taxon>Malvoideae</taxon>
        <taxon>Gossypium</taxon>
    </lineage>
</organism>
<dbReference type="GO" id="GO:0005634">
    <property type="term" value="C:nucleus"/>
    <property type="evidence" value="ECO:0007669"/>
    <property type="project" value="TreeGrafter"/>
</dbReference>
<dbReference type="EMBL" id="CM017704">
    <property type="protein sequence ID" value="TYG72962.1"/>
    <property type="molecule type" value="Genomic_DNA"/>
</dbReference>
<dbReference type="Proteomes" id="UP000323506">
    <property type="component" value="Chromosome D04"/>
</dbReference>
<sequence>MNHFLRGFALVVLVIQRPRSTEPRILHVTNSHCFDNHGIRGSPTSTVIGPSKHRHSTLGDPNFVENYFKSGEDIFDESVSFILRYMLCFSTLYLIVSCIERHTMTITNLLIKM</sequence>
<evidence type="ECO:0000313" key="1">
    <source>
        <dbReference type="EMBL" id="TYG72962.1"/>
    </source>
</evidence>
<dbReference type="GO" id="GO:0042276">
    <property type="term" value="P:error-prone translesion synthesis"/>
    <property type="evidence" value="ECO:0007669"/>
    <property type="project" value="TreeGrafter"/>
</dbReference>
<reference evidence="1 2" key="1">
    <citation type="submission" date="2019-06" db="EMBL/GenBank/DDBJ databases">
        <title>WGS assembly of Gossypium darwinii.</title>
        <authorList>
            <person name="Chen Z.J."/>
            <person name="Sreedasyam A."/>
            <person name="Ando A."/>
            <person name="Song Q."/>
            <person name="De L."/>
            <person name="Hulse-Kemp A."/>
            <person name="Ding M."/>
            <person name="Ye W."/>
            <person name="Kirkbride R."/>
            <person name="Jenkins J."/>
            <person name="Plott C."/>
            <person name="Lovell J."/>
            <person name="Lin Y.-M."/>
            <person name="Vaughn R."/>
            <person name="Liu B."/>
            <person name="Li W."/>
            <person name="Simpson S."/>
            <person name="Scheffler B."/>
            <person name="Saski C."/>
            <person name="Grover C."/>
            <person name="Hu G."/>
            <person name="Conover J."/>
            <person name="Carlson J."/>
            <person name="Shu S."/>
            <person name="Boston L."/>
            <person name="Williams M."/>
            <person name="Peterson D."/>
            <person name="Mcgee K."/>
            <person name="Jones D."/>
            <person name="Wendel J."/>
            <person name="Stelly D."/>
            <person name="Grimwood J."/>
            <person name="Schmutz J."/>
        </authorList>
    </citation>
    <scope>NUCLEOTIDE SEQUENCE [LARGE SCALE GENOMIC DNA]</scope>
    <source>
        <strain evidence="1">1808015.09</strain>
    </source>
</reference>
<dbReference type="GO" id="GO:0003887">
    <property type="term" value="F:DNA-directed DNA polymerase activity"/>
    <property type="evidence" value="ECO:0007669"/>
    <property type="project" value="TreeGrafter"/>
</dbReference>
<protein>
    <submittedName>
        <fullName evidence="1">Uncharacterized protein</fullName>
    </submittedName>
</protein>
<dbReference type="PANTHER" id="PTHR45990">
    <property type="entry name" value="DNA REPAIR PROTEIN REV1"/>
    <property type="match status" value="1"/>
</dbReference>
<gene>
    <name evidence="1" type="ORF">ES288_D04G062600v1</name>
</gene>
<dbReference type="GO" id="GO:0017125">
    <property type="term" value="F:deoxycytidyl transferase activity"/>
    <property type="evidence" value="ECO:0007669"/>
    <property type="project" value="TreeGrafter"/>
</dbReference>
<evidence type="ECO:0000313" key="2">
    <source>
        <dbReference type="Proteomes" id="UP000323506"/>
    </source>
</evidence>
<accession>A0A5D2CXJ7</accession>